<dbReference type="Gene3D" id="1.10.3720.10">
    <property type="entry name" value="MetI-like"/>
    <property type="match status" value="1"/>
</dbReference>
<evidence type="ECO:0000256" key="6">
    <source>
        <dbReference type="ARBA" id="ARBA00023136"/>
    </source>
</evidence>
<keyword evidence="5 7" id="KW-1133">Transmembrane helix</keyword>
<feature type="transmembrane region" description="Helical" evidence="7">
    <location>
        <begin position="224"/>
        <end position="242"/>
    </location>
</feature>
<keyword evidence="4 7" id="KW-0812">Transmembrane</keyword>
<reference evidence="9 10" key="1">
    <citation type="submission" date="2017-08" db="EMBL/GenBank/DDBJ databases">
        <title>Reclassification of Bisgaard taxon 37 and 44.</title>
        <authorList>
            <person name="Christensen H."/>
        </authorList>
    </citation>
    <scope>NUCLEOTIDE SEQUENCE [LARGE SCALE GENOMIC DNA]</scope>
    <source>
        <strain evidence="9 10">EEAB3T1</strain>
    </source>
</reference>
<name>A0A3A1YGY7_9GAMM</name>
<dbReference type="InterPro" id="IPR050366">
    <property type="entry name" value="BP-dependent_transpt_permease"/>
</dbReference>
<proteinExistence type="inferred from homology"/>
<feature type="transmembrane region" description="Helical" evidence="7">
    <location>
        <begin position="101"/>
        <end position="124"/>
    </location>
</feature>
<feature type="transmembrane region" description="Helical" evidence="7">
    <location>
        <begin position="131"/>
        <end position="149"/>
    </location>
</feature>
<dbReference type="EMBL" id="NRJF01000086">
    <property type="protein sequence ID" value="RIY35484.1"/>
    <property type="molecule type" value="Genomic_DNA"/>
</dbReference>
<dbReference type="SUPFAM" id="SSF161098">
    <property type="entry name" value="MetI-like"/>
    <property type="match status" value="1"/>
</dbReference>
<evidence type="ECO:0000256" key="3">
    <source>
        <dbReference type="ARBA" id="ARBA00022475"/>
    </source>
</evidence>
<dbReference type="PROSITE" id="PS50928">
    <property type="entry name" value="ABC_TM1"/>
    <property type="match status" value="1"/>
</dbReference>
<feature type="domain" description="ABC transmembrane type-1" evidence="8">
    <location>
        <begin position="101"/>
        <end position="286"/>
    </location>
</feature>
<comment type="caution">
    <text evidence="9">The sequence shown here is derived from an EMBL/GenBank/DDBJ whole genome shotgun (WGS) entry which is preliminary data.</text>
</comment>
<keyword evidence="2 7" id="KW-0813">Transport</keyword>
<accession>A0A3A1YGY7</accession>
<dbReference type="RefSeq" id="WP_119534609.1">
    <property type="nucleotide sequence ID" value="NZ_NRJF01000086.1"/>
</dbReference>
<comment type="similarity">
    <text evidence="7">Belongs to the binding-protein-dependent transport system permease family.</text>
</comment>
<evidence type="ECO:0000256" key="2">
    <source>
        <dbReference type="ARBA" id="ARBA00022448"/>
    </source>
</evidence>
<keyword evidence="10" id="KW-1185">Reference proteome</keyword>
<dbReference type="Pfam" id="PF00528">
    <property type="entry name" value="BPD_transp_1"/>
    <property type="match status" value="1"/>
</dbReference>
<evidence type="ECO:0000313" key="9">
    <source>
        <dbReference type="EMBL" id="RIY35484.1"/>
    </source>
</evidence>
<dbReference type="Proteomes" id="UP000265964">
    <property type="component" value="Unassembled WGS sequence"/>
</dbReference>
<dbReference type="InterPro" id="IPR035906">
    <property type="entry name" value="MetI-like_sf"/>
</dbReference>
<evidence type="ECO:0000259" key="8">
    <source>
        <dbReference type="PROSITE" id="PS50928"/>
    </source>
</evidence>
<dbReference type="AlphaFoldDB" id="A0A3A1YGY7"/>
<evidence type="ECO:0000256" key="5">
    <source>
        <dbReference type="ARBA" id="ARBA00022989"/>
    </source>
</evidence>
<dbReference type="CDD" id="cd06261">
    <property type="entry name" value="TM_PBP2"/>
    <property type="match status" value="1"/>
</dbReference>
<dbReference type="PANTHER" id="PTHR43386:SF1">
    <property type="entry name" value="D,D-DIPEPTIDE TRANSPORT SYSTEM PERMEASE PROTEIN DDPC-RELATED"/>
    <property type="match status" value="1"/>
</dbReference>
<evidence type="ECO:0000256" key="4">
    <source>
        <dbReference type="ARBA" id="ARBA00022692"/>
    </source>
</evidence>
<dbReference type="PANTHER" id="PTHR43386">
    <property type="entry name" value="OLIGOPEPTIDE TRANSPORT SYSTEM PERMEASE PROTEIN APPC"/>
    <property type="match status" value="1"/>
</dbReference>
<comment type="subcellular location">
    <subcellularLocation>
        <location evidence="1 7">Cell membrane</location>
        <topology evidence="1 7">Multi-pass membrane protein</topology>
    </subcellularLocation>
</comment>
<feature type="transmembrane region" description="Helical" evidence="7">
    <location>
        <begin position="155"/>
        <end position="176"/>
    </location>
</feature>
<dbReference type="OrthoDB" id="5675052at2"/>
<evidence type="ECO:0000256" key="1">
    <source>
        <dbReference type="ARBA" id="ARBA00004651"/>
    </source>
</evidence>
<organism evidence="9 10">
    <name type="scientific">Psittacicella gerlachiana</name>
    <dbReference type="NCBI Taxonomy" id="2028574"/>
    <lineage>
        <taxon>Bacteria</taxon>
        <taxon>Pseudomonadati</taxon>
        <taxon>Pseudomonadota</taxon>
        <taxon>Gammaproteobacteria</taxon>
        <taxon>Pasteurellales</taxon>
        <taxon>Psittacicellaceae</taxon>
        <taxon>Psittacicella</taxon>
    </lineage>
</organism>
<evidence type="ECO:0000313" key="10">
    <source>
        <dbReference type="Proteomes" id="UP000265964"/>
    </source>
</evidence>
<sequence length="309" mass="35757">MKPISKIWDNLVKKLNPLSYLGQGQTNRKTITFHELVCFIIIFIALFYSFFGEFLIHLPLQKEIIPEQVVAPFESYAHLLGTDVYGRDLLDVFLLGIHKNYLVAIIIVLIDAFLVVPLALFLGFYFRKEGLLQSLTAPLTIFVSLFYYFVFSALFGPTLFIAALAVCLHIFIYTFSRVYRDVVQVMDTKMVHYFLLDGANFRQILRLVLLPTLIGKIFRLLRRALLLVVTELILIGVLQLGVSPTSVYWGNVMYQAWKYQAHAPYALLIITSLISVILYASFVIFEVGENFVRERIEFNRYRQKQKVSW</sequence>
<evidence type="ECO:0000256" key="7">
    <source>
        <dbReference type="RuleBase" id="RU363032"/>
    </source>
</evidence>
<feature type="transmembrane region" description="Helical" evidence="7">
    <location>
        <begin position="31"/>
        <end position="51"/>
    </location>
</feature>
<gene>
    <name evidence="9" type="ORF">CKF59_03560</name>
</gene>
<feature type="transmembrane region" description="Helical" evidence="7">
    <location>
        <begin position="262"/>
        <end position="285"/>
    </location>
</feature>
<keyword evidence="6 7" id="KW-0472">Membrane</keyword>
<dbReference type="GO" id="GO:0005886">
    <property type="term" value="C:plasma membrane"/>
    <property type="evidence" value="ECO:0007669"/>
    <property type="project" value="UniProtKB-SubCell"/>
</dbReference>
<dbReference type="GO" id="GO:0055085">
    <property type="term" value="P:transmembrane transport"/>
    <property type="evidence" value="ECO:0007669"/>
    <property type="project" value="InterPro"/>
</dbReference>
<keyword evidence="3" id="KW-1003">Cell membrane</keyword>
<protein>
    <recommendedName>
        <fullName evidence="8">ABC transmembrane type-1 domain-containing protein</fullName>
    </recommendedName>
</protein>
<dbReference type="InterPro" id="IPR000515">
    <property type="entry name" value="MetI-like"/>
</dbReference>